<keyword evidence="4 6" id="KW-1133">Transmembrane helix</keyword>
<evidence type="ECO:0000256" key="5">
    <source>
        <dbReference type="ARBA" id="ARBA00023136"/>
    </source>
</evidence>
<dbReference type="SUPFAM" id="SSF103473">
    <property type="entry name" value="MFS general substrate transporter"/>
    <property type="match status" value="1"/>
</dbReference>
<feature type="transmembrane region" description="Helical" evidence="6">
    <location>
        <begin position="26"/>
        <end position="51"/>
    </location>
</feature>
<feature type="transmembrane region" description="Helical" evidence="6">
    <location>
        <begin position="151"/>
        <end position="174"/>
    </location>
</feature>
<feature type="transmembrane region" description="Helical" evidence="6">
    <location>
        <begin position="213"/>
        <end position="233"/>
    </location>
</feature>
<dbReference type="GO" id="GO:0022857">
    <property type="term" value="F:transmembrane transporter activity"/>
    <property type="evidence" value="ECO:0007669"/>
    <property type="project" value="InterPro"/>
</dbReference>
<dbReference type="EMBL" id="SRHY01000043">
    <property type="protein sequence ID" value="TFJ91671.1"/>
    <property type="molecule type" value="Genomic_DNA"/>
</dbReference>
<feature type="transmembrane region" description="Helical" evidence="6">
    <location>
        <begin position="239"/>
        <end position="257"/>
    </location>
</feature>
<keyword evidence="5 6" id="KW-0472">Membrane</keyword>
<evidence type="ECO:0000256" key="6">
    <source>
        <dbReference type="SAM" id="Phobius"/>
    </source>
</evidence>
<dbReference type="InterPro" id="IPR005829">
    <property type="entry name" value="Sugar_transporter_CS"/>
</dbReference>
<dbReference type="PROSITE" id="PS00216">
    <property type="entry name" value="SUGAR_TRANSPORT_1"/>
    <property type="match status" value="1"/>
</dbReference>
<evidence type="ECO:0000256" key="3">
    <source>
        <dbReference type="ARBA" id="ARBA00022692"/>
    </source>
</evidence>
<feature type="transmembrane region" description="Helical" evidence="6">
    <location>
        <begin position="116"/>
        <end position="139"/>
    </location>
</feature>
<name>A0A4Y9ABF8_9BACI</name>
<keyword evidence="3 6" id="KW-0812">Transmembrane</keyword>
<evidence type="ECO:0000259" key="7">
    <source>
        <dbReference type="PROSITE" id="PS50850"/>
    </source>
</evidence>
<evidence type="ECO:0000313" key="9">
    <source>
        <dbReference type="Proteomes" id="UP000298484"/>
    </source>
</evidence>
<evidence type="ECO:0000256" key="2">
    <source>
        <dbReference type="ARBA" id="ARBA00022448"/>
    </source>
</evidence>
<keyword evidence="2" id="KW-0813">Transport</keyword>
<dbReference type="InterPro" id="IPR011701">
    <property type="entry name" value="MFS"/>
</dbReference>
<accession>A0A4Y9ABF8</accession>
<feature type="domain" description="Major facilitator superfamily (MFS) profile" evidence="7">
    <location>
        <begin position="27"/>
        <end position="343"/>
    </location>
</feature>
<dbReference type="AlphaFoldDB" id="A0A4Y9ABF8"/>
<feature type="transmembrane region" description="Helical" evidence="6">
    <location>
        <begin position="278"/>
        <end position="296"/>
    </location>
</feature>
<feature type="transmembrane region" description="Helical" evidence="6">
    <location>
        <begin position="180"/>
        <end position="201"/>
    </location>
</feature>
<proteinExistence type="predicted"/>
<comment type="caution">
    <text evidence="8">The sequence shown here is derived from an EMBL/GenBank/DDBJ whole genome shotgun (WGS) entry which is preliminary data.</text>
</comment>
<comment type="subcellular location">
    <subcellularLocation>
        <location evidence="1">Cell membrane</location>
        <topology evidence="1">Multi-pass membrane protein</topology>
    </subcellularLocation>
</comment>
<protein>
    <submittedName>
        <fullName evidence="8">MFS transporter</fullName>
    </submittedName>
</protein>
<evidence type="ECO:0000256" key="4">
    <source>
        <dbReference type="ARBA" id="ARBA00022989"/>
    </source>
</evidence>
<dbReference type="PANTHER" id="PTHR42718:SF9">
    <property type="entry name" value="MAJOR FACILITATOR SUPERFAMILY MULTIDRUG TRANSPORTER MFSC"/>
    <property type="match status" value="1"/>
</dbReference>
<keyword evidence="9" id="KW-1185">Reference proteome</keyword>
<feature type="transmembrane region" description="Helical" evidence="6">
    <location>
        <begin position="308"/>
        <end position="326"/>
    </location>
</feature>
<dbReference type="InterPro" id="IPR020846">
    <property type="entry name" value="MFS_dom"/>
</dbReference>
<dbReference type="InterPro" id="IPR036259">
    <property type="entry name" value="MFS_trans_sf"/>
</dbReference>
<dbReference type="GO" id="GO:0005886">
    <property type="term" value="C:plasma membrane"/>
    <property type="evidence" value="ECO:0007669"/>
    <property type="project" value="UniProtKB-SubCell"/>
</dbReference>
<sequence>MEYEVTAGITLEENRLAEKNTRHEKFIILTVALGVILNPLNTTMITVALPSITKDFQLDATDISWLIASYFIISAVFTPLIGKLSDAYGRKNIYLIGLALVVVSSILAPLSPNMPVLLAMRGVQAVGTSALYPAGIGIVRNTIQNRQNRVIGTLSVFATTSAAFGPTISGLLIQFGGWPVIFYVNLPILAVGAVLAILYIPKDEKTKATTYKWDGIGIILFSLFITSWMVFLLSLENGFQVGTLLLATLLTVMFYAFEKRRDTPFINVNFFRKNLNIALIYVHYIMATLIFFAILLNLPTYLQSVLGTSSRMAGIIMLSLSIFAMLRPPLPRGGWNEQDFVFL</sequence>
<dbReference type="Pfam" id="PF07690">
    <property type="entry name" value="MFS_1"/>
    <property type="match status" value="1"/>
</dbReference>
<gene>
    <name evidence="8" type="ORF">E4U82_16485</name>
</gene>
<dbReference type="Gene3D" id="1.20.1720.10">
    <property type="entry name" value="Multidrug resistance protein D"/>
    <property type="match status" value="1"/>
</dbReference>
<evidence type="ECO:0000313" key="8">
    <source>
        <dbReference type="EMBL" id="TFJ91671.1"/>
    </source>
</evidence>
<dbReference type="Proteomes" id="UP000298484">
    <property type="component" value="Unassembled WGS sequence"/>
</dbReference>
<feature type="transmembrane region" description="Helical" evidence="6">
    <location>
        <begin position="63"/>
        <end position="81"/>
    </location>
</feature>
<evidence type="ECO:0000256" key="1">
    <source>
        <dbReference type="ARBA" id="ARBA00004651"/>
    </source>
</evidence>
<organism evidence="8 9">
    <name type="scientific">Lentibacillus salicampi</name>
    <dbReference type="NCBI Taxonomy" id="175306"/>
    <lineage>
        <taxon>Bacteria</taxon>
        <taxon>Bacillati</taxon>
        <taxon>Bacillota</taxon>
        <taxon>Bacilli</taxon>
        <taxon>Bacillales</taxon>
        <taxon>Bacillaceae</taxon>
        <taxon>Lentibacillus</taxon>
    </lineage>
</organism>
<dbReference type="CDD" id="cd17321">
    <property type="entry name" value="MFS_MMR_MDR_like"/>
    <property type="match status" value="1"/>
</dbReference>
<dbReference type="PROSITE" id="PS50850">
    <property type="entry name" value="MFS"/>
    <property type="match status" value="1"/>
</dbReference>
<dbReference type="PANTHER" id="PTHR42718">
    <property type="entry name" value="MAJOR FACILITATOR SUPERFAMILY MULTIDRUG TRANSPORTER MFSC"/>
    <property type="match status" value="1"/>
</dbReference>
<reference evidence="8 9" key="1">
    <citation type="submission" date="2019-03" db="EMBL/GenBank/DDBJ databases">
        <title>Genome sequence of Lentibacillus salicampi ATCC BAA-719.</title>
        <authorList>
            <person name="Maclea K.S."/>
            <person name="Simoes Junior M."/>
        </authorList>
    </citation>
    <scope>NUCLEOTIDE SEQUENCE [LARGE SCALE GENOMIC DNA]</scope>
    <source>
        <strain evidence="8 9">ATCC BAA-719</strain>
    </source>
</reference>
<dbReference type="OrthoDB" id="102502at2"/>
<dbReference type="PRINTS" id="PR01036">
    <property type="entry name" value="TCRTETB"/>
</dbReference>
<feature type="transmembrane region" description="Helical" evidence="6">
    <location>
        <begin position="93"/>
        <end position="110"/>
    </location>
</feature>